<comment type="caution">
    <text evidence="3">The sequence shown here is derived from an EMBL/GenBank/DDBJ whole genome shotgun (WGS) entry which is preliminary data.</text>
</comment>
<organism evidence="3 4">
    <name type="scientific">Sphingobacterium bovistauri</name>
    <dbReference type="NCBI Taxonomy" id="2781959"/>
    <lineage>
        <taxon>Bacteria</taxon>
        <taxon>Pseudomonadati</taxon>
        <taxon>Bacteroidota</taxon>
        <taxon>Sphingobacteriia</taxon>
        <taxon>Sphingobacteriales</taxon>
        <taxon>Sphingobacteriaceae</taxon>
        <taxon>Sphingobacterium</taxon>
    </lineage>
</organism>
<name>A0ABS7Z801_9SPHI</name>
<reference evidence="3" key="1">
    <citation type="submission" date="2020-10" db="EMBL/GenBank/DDBJ databases">
        <authorList>
            <person name="Lu T."/>
            <person name="Wang Q."/>
            <person name="Han X."/>
        </authorList>
    </citation>
    <scope>NUCLEOTIDE SEQUENCE</scope>
    <source>
        <strain evidence="3">WQ 366</strain>
    </source>
</reference>
<dbReference type="EMBL" id="JADEYP010000030">
    <property type="protein sequence ID" value="MCA5006275.1"/>
    <property type="molecule type" value="Genomic_DNA"/>
</dbReference>
<evidence type="ECO:0000256" key="1">
    <source>
        <dbReference type="SAM" id="SignalP"/>
    </source>
</evidence>
<dbReference type="Proteomes" id="UP001165302">
    <property type="component" value="Unassembled WGS sequence"/>
</dbReference>
<accession>A0ABS7Z801</accession>
<gene>
    <name evidence="3" type="ORF">IPZ78_14065</name>
</gene>
<dbReference type="InterPro" id="IPR024361">
    <property type="entry name" value="BACON"/>
</dbReference>
<dbReference type="InterPro" id="IPR013783">
    <property type="entry name" value="Ig-like_fold"/>
</dbReference>
<keyword evidence="1" id="KW-0732">Signal</keyword>
<keyword evidence="4" id="KW-1185">Reference proteome</keyword>
<dbReference type="CDD" id="cd14948">
    <property type="entry name" value="BACON"/>
    <property type="match status" value="2"/>
</dbReference>
<evidence type="ECO:0000313" key="4">
    <source>
        <dbReference type="Proteomes" id="UP001165302"/>
    </source>
</evidence>
<sequence>MKRQISILISTILLFIVSTSCQKDGDQSILSLDVETLQIPNEGGVFEIKVNSNQPSKAVITYDNELYKNWILMLPSVLKADGILELRIDPYHFIDADRKATVTITAGDQTKTVNISQVARDGLIIDQNIITTTESSKTFIVNVQSREPWTATVGADASSWCQIDDGASNGTADFSIRLTAMNTGTVRKATITVKSSTKTEIIELQQGYGVEIGNLVWAHYNVGDPNTFASSIDNRGLLYQFDSKIGYPNSSPNEDPKTPIGYVTGAFASGPEWYPNNDPSPLGWRIPSEAEILALVNKGYTWLTPEQSGFSIPGVILGIPKSEALKVTPTNTRGGIFLPQSGYRERDNGHQYNWWDATMTSSSRPGHNWDRPVFWFNYESLGGSYTNGNATAYPVRCIAK</sequence>
<feature type="signal peptide" evidence="1">
    <location>
        <begin position="1"/>
        <end position="23"/>
    </location>
</feature>
<evidence type="ECO:0000313" key="3">
    <source>
        <dbReference type="EMBL" id="MCA5006275.1"/>
    </source>
</evidence>
<dbReference type="Pfam" id="PF13004">
    <property type="entry name" value="BACON"/>
    <property type="match status" value="1"/>
</dbReference>
<feature type="domain" description="BACON" evidence="2">
    <location>
        <begin position="151"/>
        <end position="203"/>
    </location>
</feature>
<dbReference type="Gene3D" id="2.60.40.10">
    <property type="entry name" value="Immunoglobulins"/>
    <property type="match status" value="2"/>
</dbReference>
<evidence type="ECO:0000259" key="2">
    <source>
        <dbReference type="Pfam" id="PF13004"/>
    </source>
</evidence>
<dbReference type="RefSeq" id="WP_225554634.1">
    <property type="nucleotide sequence ID" value="NZ_JADEYP010000030.1"/>
</dbReference>
<protein>
    <recommendedName>
        <fullName evidence="2">BACON domain-containing protein</fullName>
    </recommendedName>
</protein>
<dbReference type="PROSITE" id="PS51257">
    <property type="entry name" value="PROKAR_LIPOPROTEIN"/>
    <property type="match status" value="1"/>
</dbReference>
<feature type="chain" id="PRO_5046583379" description="BACON domain-containing protein" evidence="1">
    <location>
        <begin position="24"/>
        <end position="400"/>
    </location>
</feature>
<proteinExistence type="predicted"/>